<evidence type="ECO:0008006" key="5">
    <source>
        <dbReference type="Google" id="ProtNLM"/>
    </source>
</evidence>
<dbReference type="EMBL" id="CP086716">
    <property type="protein sequence ID" value="WOO80473.1"/>
    <property type="molecule type" value="Genomic_DNA"/>
</dbReference>
<feature type="signal peptide" evidence="2">
    <location>
        <begin position="1"/>
        <end position="19"/>
    </location>
</feature>
<evidence type="ECO:0000313" key="4">
    <source>
        <dbReference type="Proteomes" id="UP000827549"/>
    </source>
</evidence>
<feature type="compositionally biased region" description="Low complexity" evidence="1">
    <location>
        <begin position="138"/>
        <end position="152"/>
    </location>
</feature>
<proteinExistence type="predicted"/>
<sequence>MRFTTIFALAAFVTTVVTAAVPPGNPNLPDPLAISSYVPSVCRDNCTTLNTVYSSCAYPNTTCLNVCDPTSLEEFTTCYLCLTAIEFMNATEVNLVGVAVDACDRYCGQTDSVPADSFATYTVSLPAGASGTAGGAKGSTAPSTSGAASSGAAGTGPGAGSGTPSASASSGSGSHSKSGGIRAASAGGAFGVLVLLASFATL</sequence>
<feature type="compositionally biased region" description="Low complexity" evidence="1">
    <location>
        <begin position="162"/>
        <end position="174"/>
    </location>
</feature>
<evidence type="ECO:0000256" key="1">
    <source>
        <dbReference type="SAM" id="MobiDB-lite"/>
    </source>
</evidence>
<reference evidence="3" key="1">
    <citation type="submission" date="2023-10" db="EMBL/GenBank/DDBJ databases">
        <authorList>
            <person name="Noh H."/>
        </authorList>
    </citation>
    <scope>NUCLEOTIDE SEQUENCE</scope>
    <source>
        <strain evidence="3">DUCC4014</strain>
    </source>
</reference>
<feature type="region of interest" description="Disordered" evidence="1">
    <location>
        <begin position="131"/>
        <end position="174"/>
    </location>
</feature>
<gene>
    <name evidence="3" type="ORF">LOC62_03G003995</name>
</gene>
<dbReference type="AlphaFoldDB" id="A0AAF1BQ67"/>
<name>A0AAF1BQ67_9TREE</name>
<keyword evidence="2" id="KW-0732">Signal</keyword>
<accession>A0AAF1BQ67</accession>
<dbReference type="Proteomes" id="UP000827549">
    <property type="component" value="Chromosome 3"/>
</dbReference>
<feature type="chain" id="PRO_5042246895" description="Extracellular membrane protein CFEM domain-containing protein" evidence="2">
    <location>
        <begin position="20"/>
        <end position="202"/>
    </location>
</feature>
<evidence type="ECO:0000256" key="2">
    <source>
        <dbReference type="SAM" id="SignalP"/>
    </source>
</evidence>
<dbReference type="RefSeq" id="XP_062626505.1">
    <property type="nucleotide sequence ID" value="XM_062770521.1"/>
</dbReference>
<dbReference type="GeneID" id="87807236"/>
<keyword evidence="4" id="KW-1185">Reference proteome</keyword>
<organism evidence="3 4">
    <name type="scientific">Vanrija pseudolonga</name>
    <dbReference type="NCBI Taxonomy" id="143232"/>
    <lineage>
        <taxon>Eukaryota</taxon>
        <taxon>Fungi</taxon>
        <taxon>Dikarya</taxon>
        <taxon>Basidiomycota</taxon>
        <taxon>Agaricomycotina</taxon>
        <taxon>Tremellomycetes</taxon>
        <taxon>Trichosporonales</taxon>
        <taxon>Trichosporonaceae</taxon>
        <taxon>Vanrija</taxon>
    </lineage>
</organism>
<protein>
    <recommendedName>
        <fullName evidence="5">Extracellular membrane protein CFEM domain-containing protein</fullName>
    </recommendedName>
</protein>
<evidence type="ECO:0000313" key="3">
    <source>
        <dbReference type="EMBL" id="WOO80473.1"/>
    </source>
</evidence>